<dbReference type="GO" id="GO:0016020">
    <property type="term" value="C:membrane"/>
    <property type="evidence" value="ECO:0007669"/>
    <property type="project" value="UniProtKB-SubCell"/>
</dbReference>
<keyword evidence="10" id="KW-0675">Receptor</keyword>
<feature type="transmembrane region" description="Helical" evidence="6">
    <location>
        <begin position="687"/>
        <end position="709"/>
    </location>
</feature>
<name>A0A9Q0YL51_HOLLE</name>
<dbReference type="PROSITE" id="PS50221">
    <property type="entry name" value="GAIN_B"/>
    <property type="match status" value="1"/>
</dbReference>
<keyword evidence="11" id="KW-1185">Reference proteome</keyword>
<reference evidence="10" key="1">
    <citation type="submission" date="2021-10" db="EMBL/GenBank/DDBJ databases">
        <title>Tropical sea cucumber genome reveals ecological adaptation and Cuvierian tubules defense mechanism.</title>
        <authorList>
            <person name="Chen T."/>
        </authorList>
    </citation>
    <scope>NUCLEOTIDE SEQUENCE</scope>
    <source>
        <strain evidence="10">Nanhai2018</strain>
        <tissue evidence="10">Muscle</tissue>
    </source>
</reference>
<dbReference type="PANTHER" id="PTHR47767:SF1">
    <property type="entry name" value="ADHESION G PROTEIN-COUPLED RECEPTOR G7"/>
    <property type="match status" value="1"/>
</dbReference>
<protein>
    <submittedName>
        <fullName evidence="10">Adhesion G-protein coupled receptor G4</fullName>
    </submittedName>
</protein>
<comment type="subcellular location">
    <subcellularLocation>
        <location evidence="1">Membrane</location>
        <topology evidence="1">Multi-pass membrane protein</topology>
    </subcellularLocation>
</comment>
<feature type="transmembrane region" description="Helical" evidence="6">
    <location>
        <begin position="721"/>
        <end position="739"/>
    </location>
</feature>
<evidence type="ECO:0000256" key="4">
    <source>
        <dbReference type="ARBA" id="ARBA00023136"/>
    </source>
</evidence>
<keyword evidence="3 6" id="KW-1133">Transmembrane helix</keyword>
<evidence type="ECO:0000256" key="6">
    <source>
        <dbReference type="SAM" id="Phobius"/>
    </source>
</evidence>
<comment type="caution">
    <text evidence="10">The sequence shown here is derived from an EMBL/GenBank/DDBJ whole genome shotgun (WGS) entry which is preliminary data.</text>
</comment>
<dbReference type="InterPro" id="IPR000203">
    <property type="entry name" value="GPS"/>
</dbReference>
<dbReference type="Proteomes" id="UP001152320">
    <property type="component" value="Chromosome 18"/>
</dbReference>
<dbReference type="AlphaFoldDB" id="A0A9Q0YL51"/>
<dbReference type="PROSITE" id="PS50261">
    <property type="entry name" value="G_PROTEIN_RECEP_F2_4"/>
    <property type="match status" value="1"/>
</dbReference>
<dbReference type="InterPro" id="IPR057244">
    <property type="entry name" value="GAIN_B"/>
</dbReference>
<dbReference type="Gene3D" id="2.60.220.50">
    <property type="match status" value="1"/>
</dbReference>
<dbReference type="Gene3D" id="1.20.1070.10">
    <property type="entry name" value="Rhodopsin 7-helix transmembrane proteins"/>
    <property type="match status" value="1"/>
</dbReference>
<keyword evidence="4 6" id="KW-0472">Membrane</keyword>
<dbReference type="Pfam" id="PF01825">
    <property type="entry name" value="GPS"/>
    <property type="match status" value="1"/>
</dbReference>
<evidence type="ECO:0000259" key="9">
    <source>
        <dbReference type="PROSITE" id="PS50261"/>
    </source>
</evidence>
<keyword evidence="2 6" id="KW-0812">Transmembrane</keyword>
<dbReference type="OrthoDB" id="1100386at2759"/>
<dbReference type="InterPro" id="IPR017981">
    <property type="entry name" value="GPCR_2-like_7TM"/>
</dbReference>
<dbReference type="PANTHER" id="PTHR47767">
    <property type="entry name" value="ADHESION G PROTEIN-COUPLED RECEPTOR G7"/>
    <property type="match status" value="1"/>
</dbReference>
<dbReference type="InterPro" id="IPR046338">
    <property type="entry name" value="GAIN_dom_sf"/>
</dbReference>
<dbReference type="GO" id="GO:0004930">
    <property type="term" value="F:G protein-coupled receptor activity"/>
    <property type="evidence" value="ECO:0007669"/>
    <property type="project" value="InterPro"/>
</dbReference>
<evidence type="ECO:0000259" key="8">
    <source>
        <dbReference type="PROSITE" id="PS50221"/>
    </source>
</evidence>
<evidence type="ECO:0000313" key="10">
    <source>
        <dbReference type="EMBL" id="KAJ8024354.1"/>
    </source>
</evidence>
<evidence type="ECO:0000256" key="3">
    <source>
        <dbReference type="ARBA" id="ARBA00022989"/>
    </source>
</evidence>
<dbReference type="Pfam" id="PF00002">
    <property type="entry name" value="7tm_2"/>
    <property type="match status" value="1"/>
</dbReference>
<evidence type="ECO:0000256" key="2">
    <source>
        <dbReference type="ARBA" id="ARBA00022692"/>
    </source>
</evidence>
<feature type="domain" description="G-protein coupled receptors family 2 profile 2" evidence="9">
    <location>
        <begin position="685"/>
        <end position="802"/>
    </location>
</feature>
<evidence type="ECO:0000313" key="11">
    <source>
        <dbReference type="Proteomes" id="UP001152320"/>
    </source>
</evidence>
<evidence type="ECO:0000256" key="5">
    <source>
        <dbReference type="ARBA" id="ARBA00023157"/>
    </source>
</evidence>
<evidence type="ECO:0000256" key="1">
    <source>
        <dbReference type="ARBA" id="ARBA00004141"/>
    </source>
</evidence>
<proteinExistence type="predicted"/>
<dbReference type="InterPro" id="IPR000832">
    <property type="entry name" value="GPCR_2_secretin-like"/>
</dbReference>
<dbReference type="SMART" id="SM00303">
    <property type="entry name" value="GPS"/>
    <property type="match status" value="1"/>
</dbReference>
<feature type="domain" description="GAIN-B" evidence="8">
    <location>
        <begin position="516"/>
        <end position="680"/>
    </location>
</feature>
<feature type="signal peptide" evidence="7">
    <location>
        <begin position="1"/>
        <end position="29"/>
    </location>
</feature>
<sequence>MDLLLERSMLLMVVYISTTVLLTVRKGWCDECDYSSDDYYCARCNHLDDTNPACLNRHQDFSTQQSYCEFIPGKTTTNYTCPNHINCDEGSWFKAEKCGKQIKLKKISEEGVLSFGNCFHPNDQGKYFCLMNGRDGCQNFSNPPVFVTMQGVDKYLGTFKFRGNIGQNNCRCRMLSIVEWVKSNLCSRLQAVECSFVPHRHLNNQSGCYVEGYLYLANDSNISPLHMNHNGPYQEISLPCDNPPGLELTLTNWTFEHVSFCKSESIDYDSAGTLTFSKTKVGRMANSSELCQDKTPRATRFCQGDFITLSYWAVPDEVKNCTRKNDNDDSIKTTKNVTPTSITYHQHTTTTTTERIPESTESVMTVYTTEEITTLRENINDNVPVTNENVNVVSRMLSENTKNPENVDVVQLVWIAKRLKKISEIGSSSPEVTRHVMQIVENLINVKEDVYEESLSGGTPAMILGALEAQLSNLHKGEANFTDVKSSLGVAALLLERSAFGENVTFGGLFTTGKEESSEKQSDVSVMTGRENFYSKFLATITLPTNLLDETVAGLSDRIPLTFIIHRTSLLFMSSSSKERRHSQSVESLVIAATVENHTITNLSSPVICRFQLPHVAEPMVKSSRKCVFWDFNLANGLGDWSSQGCELVSISEENTGSIIECHCNHLTNFAVLLDIQGDIDHVALDILSIIGCMVSIFSLVITLIVLLAAKKLREQVPQKIIVNLCFALLGLYICFLVGIDQRSLGTGCVIFGALIHYFCLASVAWMCVVATNMYLLFVRVFNADVTGFMWKAMLAAWGVFQ</sequence>
<organism evidence="10 11">
    <name type="scientific">Holothuria leucospilota</name>
    <name type="common">Black long sea cucumber</name>
    <name type="synonym">Mertensiothuria leucospilota</name>
    <dbReference type="NCBI Taxonomy" id="206669"/>
    <lineage>
        <taxon>Eukaryota</taxon>
        <taxon>Metazoa</taxon>
        <taxon>Echinodermata</taxon>
        <taxon>Eleutherozoa</taxon>
        <taxon>Echinozoa</taxon>
        <taxon>Holothuroidea</taxon>
        <taxon>Aspidochirotacea</taxon>
        <taxon>Aspidochirotida</taxon>
        <taxon>Holothuriidae</taxon>
        <taxon>Holothuria</taxon>
    </lineage>
</organism>
<keyword evidence="7" id="KW-0732">Signal</keyword>
<feature type="chain" id="PRO_5040428937" evidence="7">
    <location>
        <begin position="30"/>
        <end position="802"/>
    </location>
</feature>
<dbReference type="InterPro" id="IPR053066">
    <property type="entry name" value="ADGR_G7"/>
</dbReference>
<dbReference type="GO" id="GO:0007166">
    <property type="term" value="P:cell surface receptor signaling pathway"/>
    <property type="evidence" value="ECO:0007669"/>
    <property type="project" value="InterPro"/>
</dbReference>
<feature type="transmembrane region" description="Helical" evidence="6">
    <location>
        <begin position="745"/>
        <end position="769"/>
    </location>
</feature>
<gene>
    <name evidence="10" type="ORF">HOLleu_34250</name>
</gene>
<keyword evidence="5" id="KW-1015">Disulfide bond</keyword>
<dbReference type="EMBL" id="JAIZAY010000018">
    <property type="protein sequence ID" value="KAJ8024354.1"/>
    <property type="molecule type" value="Genomic_DNA"/>
</dbReference>
<evidence type="ECO:0000256" key="7">
    <source>
        <dbReference type="SAM" id="SignalP"/>
    </source>
</evidence>
<accession>A0A9Q0YL51</accession>